<dbReference type="Proteomes" id="UP001243330">
    <property type="component" value="Unassembled WGS sequence"/>
</dbReference>
<dbReference type="EMBL" id="JAQOWY010000011">
    <property type="protein sequence ID" value="KAK1856216.1"/>
    <property type="molecule type" value="Genomic_DNA"/>
</dbReference>
<sequence>MPEMNPYQKWVFVPTLEFWYQALLRYFHQPDPPRRQVPFVTQSLHDNDGLPQTGRWVCTGRPPARVPPLLRVSYWIGSSLLVPGTHEYRADFRSLSLAVLKLIIAWPLLFLLVLWSENLGLFRHSANTKLDSVQSLYGSSFSIDKENKHHPNYLKSDASPPSQSSSLDSPSDDNISVIMTTSGTHGNGIGPMDALPDSQYAWTEVAPHINTLSSNIGGGRSRDNDDLVSVRPRYLCIVKDFKRMHYATIKVSDYLDHYGDHIDLDFIFVSYTRMQFRVATEEEIDNYPYESEATRDANREVAQADRVTLIKWGMEAAQRANISAFWIDFECIRNDDGSARSTSSSGDVYHICDIVRAAHSMIIAIGPAASDKVAAILEGRSPPAYSQDRITPWLRQWGSRLWTLPEVLLCPSEHRIQLYALGDRSESNLMIAKRNFAERAWDDAAVVNELVHHFEGTATLTPHHFIEVALECFSRRQTDHFSQGDVAYATMGLFPIRQRPLVDKHDTGFQAFAKLCLCNSNSDFLGCLICLAPQPGEQWFRIGDRWSTKLSEIRPLSTIRKVGTGNTIILDNANGFPIHWDGLHPEPYFEENDGSGSAYFFNIALMWCCSAPFSGFFSRSILSNFAGFLPITAIFALVAPVMLLRTRTRIRVPATPRLIGIEGFVDLSTLEKHLWGLNHGNLTDSTPLSYQDIGMGQMQSISDEELHSFTLLDTHLMTVTRFRSSVPPVAMFVVGEEGEKHRTLLCSYDHITQTFHREEVLRCDRRELKKESKLSGVRLSLASQPRRTDVLQSNVRFNRISWWAMEVMFLGICLTGFSLFDLIEYPQWKSNPQPTTSSYRMAMIIGQIPAWMIVSYTARPLETLPYILTSKCKYQITLHFFSFLFCALFFFIRFAFPQQAFLFLADYCR</sequence>
<dbReference type="AlphaFoldDB" id="A0AAD9ETK9"/>
<evidence type="ECO:0000313" key="4">
    <source>
        <dbReference type="Proteomes" id="UP001243330"/>
    </source>
</evidence>
<feature type="transmembrane region" description="Helical" evidence="2">
    <location>
        <begin position="800"/>
        <end position="819"/>
    </location>
</feature>
<keyword evidence="2" id="KW-1133">Transmembrane helix</keyword>
<evidence type="ECO:0000313" key="3">
    <source>
        <dbReference type="EMBL" id="KAK1856216.1"/>
    </source>
</evidence>
<evidence type="ECO:0008006" key="5">
    <source>
        <dbReference type="Google" id="ProtNLM"/>
    </source>
</evidence>
<name>A0AAD9ETK9_9PEZI</name>
<accession>A0AAD9ETK9</accession>
<feature type="region of interest" description="Disordered" evidence="1">
    <location>
        <begin position="150"/>
        <end position="171"/>
    </location>
</feature>
<gene>
    <name evidence="3" type="ORF">CCHR01_01128</name>
</gene>
<feature type="transmembrane region" description="Helical" evidence="2">
    <location>
        <begin position="839"/>
        <end position="858"/>
    </location>
</feature>
<feature type="transmembrane region" description="Helical" evidence="2">
    <location>
        <begin position="625"/>
        <end position="644"/>
    </location>
</feature>
<organism evidence="3 4">
    <name type="scientific">Colletotrichum chrysophilum</name>
    <dbReference type="NCBI Taxonomy" id="1836956"/>
    <lineage>
        <taxon>Eukaryota</taxon>
        <taxon>Fungi</taxon>
        <taxon>Dikarya</taxon>
        <taxon>Ascomycota</taxon>
        <taxon>Pezizomycotina</taxon>
        <taxon>Sordariomycetes</taxon>
        <taxon>Hypocreomycetidae</taxon>
        <taxon>Glomerellales</taxon>
        <taxon>Glomerellaceae</taxon>
        <taxon>Colletotrichum</taxon>
        <taxon>Colletotrichum gloeosporioides species complex</taxon>
    </lineage>
</organism>
<evidence type="ECO:0000256" key="2">
    <source>
        <dbReference type="SAM" id="Phobius"/>
    </source>
</evidence>
<keyword evidence="2" id="KW-0472">Membrane</keyword>
<protein>
    <recommendedName>
        <fullName evidence="5">Heterokaryon incompatibility domain-containing protein</fullName>
    </recommendedName>
</protein>
<keyword evidence="4" id="KW-1185">Reference proteome</keyword>
<comment type="caution">
    <text evidence="3">The sequence shown here is derived from an EMBL/GenBank/DDBJ whole genome shotgun (WGS) entry which is preliminary data.</text>
</comment>
<feature type="compositionally biased region" description="Low complexity" evidence="1">
    <location>
        <begin position="156"/>
        <end position="171"/>
    </location>
</feature>
<keyword evidence="2" id="KW-0812">Transmembrane</keyword>
<evidence type="ECO:0000256" key="1">
    <source>
        <dbReference type="SAM" id="MobiDB-lite"/>
    </source>
</evidence>
<feature type="transmembrane region" description="Helical" evidence="2">
    <location>
        <begin position="95"/>
        <end position="115"/>
    </location>
</feature>
<proteinExistence type="predicted"/>
<feature type="transmembrane region" description="Helical" evidence="2">
    <location>
        <begin position="878"/>
        <end position="896"/>
    </location>
</feature>
<reference evidence="3" key="1">
    <citation type="submission" date="2023-01" db="EMBL/GenBank/DDBJ databases">
        <title>Colletotrichum chrysophilum M932 genome sequence.</title>
        <authorList>
            <person name="Baroncelli R."/>
        </authorList>
    </citation>
    <scope>NUCLEOTIDE SEQUENCE</scope>
    <source>
        <strain evidence="3">M932</strain>
    </source>
</reference>